<evidence type="ECO:0000256" key="3">
    <source>
        <dbReference type="ARBA" id="ARBA00023237"/>
    </source>
</evidence>
<sequence>MKKQLLVLFAFSTFTFVSYGQEEKTTKKNKATKELEDNQEIVYDAYNRWSVELTAGQAKGIKPYQAGYFSSNPGKVLGGIQFNSYGAAARYMISPKFGFKLGFNYDKFTNQKNSGSLDFETYQYRANLEGVVNAVRLFGIEESLGRFGLLLHGGFQASRMTSTIYDINEWNGGLIFGFSPQFRVTKTISIVSDFSFLSNFRQHFNWDGSYADANNNLSGQMSSISLGLSISFGNEKIHGDWAIIEDPRDKEIDELEARIGEIETLMNDTDKDGVPDYLDAENNSLPGVAVDTKGRMVDLNNNGVPDELERYVDKSIDKNNKANETTVSDGMVTKLINDGYIAAYFDTNKRVPTSASTDNIGFILNYLKNNPSKSIDIIGYADEIGSSEYNDKLSGDRAESIKSILTKAGISPSRLNIQANGTDKSVDKNSDLARRLVRKVIFKIK</sequence>
<dbReference type="EMBL" id="JAAMPT010000200">
    <property type="protein sequence ID" value="NMH24447.1"/>
    <property type="molecule type" value="Genomic_DNA"/>
</dbReference>
<dbReference type="InterPro" id="IPR028974">
    <property type="entry name" value="TSP_type-3_rpt"/>
</dbReference>
<dbReference type="SUPFAM" id="SSF103088">
    <property type="entry name" value="OmpA-like"/>
    <property type="match status" value="1"/>
</dbReference>
<evidence type="ECO:0000259" key="5">
    <source>
        <dbReference type="PROSITE" id="PS51123"/>
    </source>
</evidence>
<dbReference type="InterPro" id="IPR006664">
    <property type="entry name" value="OMP_bac"/>
</dbReference>
<evidence type="ECO:0000313" key="7">
    <source>
        <dbReference type="Proteomes" id="UP000767947"/>
    </source>
</evidence>
<dbReference type="RefSeq" id="WP_169523045.1">
    <property type="nucleotide sequence ID" value="NZ_JAAMPT010000200.1"/>
</dbReference>
<dbReference type="CDD" id="cd07185">
    <property type="entry name" value="OmpA_C-like"/>
    <property type="match status" value="1"/>
</dbReference>
<dbReference type="InterPro" id="IPR036737">
    <property type="entry name" value="OmpA-like_sf"/>
</dbReference>
<keyword evidence="3" id="KW-0998">Cell outer membrane</keyword>
<comment type="subcellular location">
    <subcellularLocation>
        <location evidence="1">Cell outer membrane</location>
    </subcellularLocation>
</comment>
<dbReference type="PROSITE" id="PS51123">
    <property type="entry name" value="OMPA_2"/>
    <property type="match status" value="1"/>
</dbReference>
<proteinExistence type="predicted"/>
<feature type="domain" description="OmpA-like" evidence="5">
    <location>
        <begin position="332"/>
        <end position="445"/>
    </location>
</feature>
<organism evidence="6 7">
    <name type="scientific">Flavobacterium solisilvae</name>
    <dbReference type="NCBI Taxonomy" id="1852019"/>
    <lineage>
        <taxon>Bacteria</taxon>
        <taxon>Pseudomonadati</taxon>
        <taxon>Bacteroidota</taxon>
        <taxon>Flavobacteriia</taxon>
        <taxon>Flavobacteriales</taxon>
        <taxon>Flavobacteriaceae</taxon>
        <taxon>Flavobacterium</taxon>
    </lineage>
</organism>
<evidence type="ECO:0000256" key="4">
    <source>
        <dbReference type="PROSITE-ProRule" id="PRU00473"/>
    </source>
</evidence>
<dbReference type="Proteomes" id="UP000767947">
    <property type="component" value="Unassembled WGS sequence"/>
</dbReference>
<dbReference type="InterPro" id="IPR006665">
    <property type="entry name" value="OmpA-like"/>
</dbReference>
<reference evidence="6 7" key="1">
    <citation type="submission" date="2020-02" db="EMBL/GenBank/DDBJ databases">
        <title>Flavobacterium sp. genome.</title>
        <authorList>
            <person name="Jung H.S."/>
            <person name="Baek J.H."/>
            <person name="Jeon C.O."/>
        </authorList>
    </citation>
    <scope>NUCLEOTIDE SEQUENCE [LARGE SCALE GENOMIC DNA]</scope>
    <source>
        <strain evidence="6 7">SE-s27</strain>
    </source>
</reference>
<keyword evidence="2 4" id="KW-0472">Membrane</keyword>
<protein>
    <submittedName>
        <fullName evidence="6">OmpA family protein</fullName>
    </submittedName>
</protein>
<dbReference type="PRINTS" id="PR01021">
    <property type="entry name" value="OMPADOMAIN"/>
</dbReference>
<dbReference type="Gene3D" id="3.30.1330.60">
    <property type="entry name" value="OmpA-like domain"/>
    <property type="match status" value="1"/>
</dbReference>
<evidence type="ECO:0000313" key="6">
    <source>
        <dbReference type="EMBL" id="NMH24447.1"/>
    </source>
</evidence>
<name>A0ABX1QU37_9FLAO</name>
<evidence type="ECO:0000256" key="1">
    <source>
        <dbReference type="ARBA" id="ARBA00004442"/>
    </source>
</evidence>
<dbReference type="InterPro" id="IPR050330">
    <property type="entry name" value="Bact_OuterMem_StrucFunc"/>
</dbReference>
<dbReference type="Pfam" id="PF00691">
    <property type="entry name" value="OmpA"/>
    <property type="match status" value="1"/>
</dbReference>
<comment type="caution">
    <text evidence="6">The sequence shown here is derived from an EMBL/GenBank/DDBJ whole genome shotgun (WGS) entry which is preliminary data.</text>
</comment>
<gene>
    <name evidence="6" type="ORF">G6042_04100</name>
</gene>
<dbReference type="SUPFAM" id="SSF103647">
    <property type="entry name" value="TSP type-3 repeat"/>
    <property type="match status" value="1"/>
</dbReference>
<dbReference type="PANTHER" id="PTHR30329:SF21">
    <property type="entry name" value="LIPOPROTEIN YIAD-RELATED"/>
    <property type="match status" value="1"/>
</dbReference>
<evidence type="ECO:0000256" key="2">
    <source>
        <dbReference type="ARBA" id="ARBA00023136"/>
    </source>
</evidence>
<dbReference type="PANTHER" id="PTHR30329">
    <property type="entry name" value="STATOR ELEMENT OF FLAGELLAR MOTOR COMPLEX"/>
    <property type="match status" value="1"/>
</dbReference>
<accession>A0ABX1QU37</accession>
<keyword evidence="7" id="KW-1185">Reference proteome</keyword>